<sequence length="371" mass="42340">AIGSLRNVCINLTFRVLNSLVDSIKFLFSVYTENMIEVFKLLIFLKNLDNDTEITMICQIFSYSLSPGLKRGCLHYYVGIGSCKCSLCAVWMSKSLYTNCRHVLIILSMCIVNIPHLKKLVYGILEALQAALWVCCDNSRSRVLRALSRYVNFRPLLAKTVSLNDRITKRKRRVLKLEIGVSLSSTHRATKIEMSFRILSFRNLAASLVNIIAMRPVRKDFFIQISEENIHSSSLLACSWIILINVKGYRERKSLLPIMASNFYTNVFLSVKIYTSDYMGCGARQTVGQSMLILNDILYRNISIMDVFIENVHLLREKLELCNKDGAHATVVHLSPFGGRLFMLKSPYSMIEGLLAQWPIHMLTAMHFTLI</sequence>
<comment type="caution">
    <text evidence="1">The sequence shown here is derived from an EMBL/GenBank/DDBJ whole genome shotgun (WGS) entry which is preliminary data.</text>
</comment>
<name>A0AAD7ZDS5_DIPPU</name>
<proteinExistence type="predicted"/>
<feature type="non-terminal residue" evidence="1">
    <location>
        <position position="371"/>
    </location>
</feature>
<feature type="non-terminal residue" evidence="1">
    <location>
        <position position="1"/>
    </location>
</feature>
<gene>
    <name evidence="1" type="ORF">L9F63_005310</name>
</gene>
<dbReference type="EMBL" id="JASPKZ010008876">
    <property type="protein sequence ID" value="KAJ9578490.1"/>
    <property type="molecule type" value="Genomic_DNA"/>
</dbReference>
<reference evidence="1" key="2">
    <citation type="submission" date="2023-05" db="EMBL/GenBank/DDBJ databases">
        <authorList>
            <person name="Fouks B."/>
        </authorList>
    </citation>
    <scope>NUCLEOTIDE SEQUENCE</scope>
    <source>
        <strain evidence="1">Stay&amp;Tobe</strain>
        <tissue evidence="1">Testes</tissue>
    </source>
</reference>
<evidence type="ECO:0000313" key="1">
    <source>
        <dbReference type="EMBL" id="KAJ9578490.1"/>
    </source>
</evidence>
<reference evidence="1" key="1">
    <citation type="journal article" date="2023" name="IScience">
        <title>Live-bearing cockroach genome reveals convergent evolutionary mechanisms linked to viviparity in insects and beyond.</title>
        <authorList>
            <person name="Fouks B."/>
            <person name="Harrison M.C."/>
            <person name="Mikhailova A.A."/>
            <person name="Marchal E."/>
            <person name="English S."/>
            <person name="Carruthers M."/>
            <person name="Jennings E.C."/>
            <person name="Chiamaka E.L."/>
            <person name="Frigard R.A."/>
            <person name="Pippel M."/>
            <person name="Attardo G.M."/>
            <person name="Benoit J.B."/>
            <person name="Bornberg-Bauer E."/>
            <person name="Tobe S.S."/>
        </authorList>
    </citation>
    <scope>NUCLEOTIDE SEQUENCE</scope>
    <source>
        <strain evidence="1">Stay&amp;Tobe</strain>
    </source>
</reference>
<dbReference type="AlphaFoldDB" id="A0AAD7ZDS5"/>
<keyword evidence="2" id="KW-1185">Reference proteome</keyword>
<protein>
    <submittedName>
        <fullName evidence="1">Uncharacterized protein</fullName>
    </submittedName>
</protein>
<dbReference type="Proteomes" id="UP001233999">
    <property type="component" value="Unassembled WGS sequence"/>
</dbReference>
<organism evidence="1 2">
    <name type="scientific">Diploptera punctata</name>
    <name type="common">Pacific beetle cockroach</name>
    <dbReference type="NCBI Taxonomy" id="6984"/>
    <lineage>
        <taxon>Eukaryota</taxon>
        <taxon>Metazoa</taxon>
        <taxon>Ecdysozoa</taxon>
        <taxon>Arthropoda</taxon>
        <taxon>Hexapoda</taxon>
        <taxon>Insecta</taxon>
        <taxon>Pterygota</taxon>
        <taxon>Neoptera</taxon>
        <taxon>Polyneoptera</taxon>
        <taxon>Dictyoptera</taxon>
        <taxon>Blattodea</taxon>
        <taxon>Blaberoidea</taxon>
        <taxon>Blaberidae</taxon>
        <taxon>Diplopterinae</taxon>
        <taxon>Diploptera</taxon>
    </lineage>
</organism>
<accession>A0AAD7ZDS5</accession>
<evidence type="ECO:0000313" key="2">
    <source>
        <dbReference type="Proteomes" id="UP001233999"/>
    </source>
</evidence>